<evidence type="ECO:0000256" key="3">
    <source>
        <dbReference type="PROSITE-ProRule" id="PRU00221"/>
    </source>
</evidence>
<organism evidence="4">
    <name type="scientific">Alexandrium catenella</name>
    <name type="common">Red tide dinoflagellate</name>
    <name type="synonym">Gonyaulax catenella</name>
    <dbReference type="NCBI Taxonomy" id="2925"/>
    <lineage>
        <taxon>Eukaryota</taxon>
        <taxon>Sar</taxon>
        <taxon>Alveolata</taxon>
        <taxon>Dinophyceae</taxon>
        <taxon>Gonyaulacales</taxon>
        <taxon>Pyrocystaceae</taxon>
        <taxon>Alexandrium</taxon>
    </lineage>
</organism>
<dbReference type="SUPFAM" id="SSF50978">
    <property type="entry name" value="WD40 repeat-like"/>
    <property type="match status" value="1"/>
</dbReference>
<dbReference type="InterPro" id="IPR036322">
    <property type="entry name" value="WD40_repeat_dom_sf"/>
</dbReference>
<protein>
    <recommendedName>
        <fullName evidence="5">Peroxin-7</fullName>
    </recommendedName>
</protein>
<keyword evidence="1 3" id="KW-0853">WD repeat</keyword>
<evidence type="ECO:0000313" key="4">
    <source>
        <dbReference type="EMBL" id="CAD9166420.1"/>
    </source>
</evidence>
<dbReference type="InterPro" id="IPR045159">
    <property type="entry name" value="DCAF7-like"/>
</dbReference>
<dbReference type="EMBL" id="HBGE01072160">
    <property type="protein sequence ID" value="CAD9166420.1"/>
    <property type="molecule type" value="Transcribed_RNA"/>
</dbReference>
<dbReference type="InterPro" id="IPR001680">
    <property type="entry name" value="WD40_rpt"/>
</dbReference>
<proteinExistence type="predicted"/>
<accession>A0A7S1WG69</accession>
<dbReference type="Gene3D" id="2.130.10.10">
    <property type="entry name" value="YVTN repeat-like/Quinoprotein amine dehydrogenase"/>
    <property type="match status" value="1"/>
</dbReference>
<sequence>MDTAKAARPEWRSVYEAPWPIFGLAWSSQPRSRCRLALGSCLEQGPNRIRVVEVSENGRFDVVGEVEEPFPATKLMFRPDSSTEPDILAASSTKVSLWSVEDGQSKPLATLANARAHNGLNSGHLPPITSFDWSPVNHHKLATSSVDTTCTIWNLEKQKIEAQLIAHDKAVYDIAFCCQMDYLFASVGADGSLRLFDQRNLEHSTIIYEASTNSPLLRLAWNKINTNHIAAISMDTAGVTLIDIRRPYSALASLLHQNSCVNHIAWAPHSRSHLLCGTDDGHALIWDVKEVPVKPESGAADSGLGRPKPTPLSYECGREVYQVQWPSSQPDHVALGMARQVEVLQV</sequence>
<reference evidence="4" key="1">
    <citation type="submission" date="2021-01" db="EMBL/GenBank/DDBJ databases">
        <authorList>
            <person name="Corre E."/>
            <person name="Pelletier E."/>
            <person name="Niang G."/>
            <person name="Scheremetjew M."/>
            <person name="Finn R."/>
            <person name="Kale V."/>
            <person name="Holt S."/>
            <person name="Cochrane G."/>
            <person name="Meng A."/>
            <person name="Brown T."/>
            <person name="Cohen L."/>
        </authorList>
    </citation>
    <scope>NUCLEOTIDE SEQUENCE</scope>
    <source>
        <strain evidence="4">OF101</strain>
    </source>
</reference>
<dbReference type="SMART" id="SM00320">
    <property type="entry name" value="WD40"/>
    <property type="match status" value="3"/>
</dbReference>
<dbReference type="InterPro" id="IPR015943">
    <property type="entry name" value="WD40/YVTN_repeat-like_dom_sf"/>
</dbReference>
<dbReference type="PANTHER" id="PTHR19919">
    <property type="entry name" value="WD REPEAT CONTAINING PROTEIN"/>
    <property type="match status" value="1"/>
</dbReference>
<dbReference type="PROSITE" id="PS00678">
    <property type="entry name" value="WD_REPEATS_1"/>
    <property type="match status" value="1"/>
</dbReference>
<name>A0A7S1WG69_ALECA</name>
<evidence type="ECO:0008006" key="5">
    <source>
        <dbReference type="Google" id="ProtNLM"/>
    </source>
</evidence>
<dbReference type="Pfam" id="PF00400">
    <property type="entry name" value="WD40"/>
    <property type="match status" value="3"/>
</dbReference>
<feature type="repeat" description="WD" evidence="3">
    <location>
        <begin position="121"/>
        <end position="163"/>
    </location>
</feature>
<evidence type="ECO:0000256" key="2">
    <source>
        <dbReference type="ARBA" id="ARBA00022737"/>
    </source>
</evidence>
<keyword evidence="2" id="KW-0677">Repeat</keyword>
<dbReference type="PROSITE" id="PS50082">
    <property type="entry name" value="WD_REPEATS_2"/>
    <property type="match status" value="1"/>
</dbReference>
<evidence type="ECO:0000256" key="1">
    <source>
        <dbReference type="ARBA" id="ARBA00022574"/>
    </source>
</evidence>
<dbReference type="InterPro" id="IPR019775">
    <property type="entry name" value="WD40_repeat_CS"/>
</dbReference>
<gene>
    <name evidence="4" type="ORF">ACAT0790_LOCUS43188</name>
</gene>
<dbReference type="AlphaFoldDB" id="A0A7S1WG69"/>